<protein>
    <submittedName>
        <fullName evidence="2">Uncharacterized protein</fullName>
    </submittedName>
</protein>
<dbReference type="Proteomes" id="UP001229421">
    <property type="component" value="Unassembled WGS sequence"/>
</dbReference>
<gene>
    <name evidence="2" type="ORF">QVD17_28869</name>
</gene>
<accession>A0AAD8NKT1</accession>
<evidence type="ECO:0000313" key="2">
    <source>
        <dbReference type="EMBL" id="KAK1419640.1"/>
    </source>
</evidence>
<dbReference type="AlphaFoldDB" id="A0AAD8NKT1"/>
<reference evidence="2" key="1">
    <citation type="journal article" date="2023" name="bioRxiv">
        <title>Improved chromosome-level genome assembly for marigold (Tagetes erecta).</title>
        <authorList>
            <person name="Jiang F."/>
            <person name="Yuan L."/>
            <person name="Wang S."/>
            <person name="Wang H."/>
            <person name="Xu D."/>
            <person name="Wang A."/>
            <person name="Fan W."/>
        </authorList>
    </citation>
    <scope>NUCLEOTIDE SEQUENCE</scope>
    <source>
        <strain evidence="2">WSJ</strain>
        <tissue evidence="2">Leaf</tissue>
    </source>
</reference>
<evidence type="ECO:0000256" key="1">
    <source>
        <dbReference type="SAM" id="SignalP"/>
    </source>
</evidence>
<sequence>MALFFSLFLFSLRPVGIKVRSRPRFYTAAEAESKGLVEREKSGDRVDLVTRGTPEFEDEEKTGGSLLIKHPHFHFTYHHLPHHPQPQHTYIHSIQTHIPLFFSFQFFIHFVASFGYFYRIFRPLLCSIAAFRRHFGLFFTSHQV</sequence>
<feature type="chain" id="PRO_5042170995" evidence="1">
    <location>
        <begin position="18"/>
        <end position="144"/>
    </location>
</feature>
<name>A0AAD8NKT1_TARER</name>
<dbReference type="EMBL" id="JAUHHV010000007">
    <property type="protein sequence ID" value="KAK1419640.1"/>
    <property type="molecule type" value="Genomic_DNA"/>
</dbReference>
<evidence type="ECO:0000313" key="3">
    <source>
        <dbReference type="Proteomes" id="UP001229421"/>
    </source>
</evidence>
<keyword evidence="3" id="KW-1185">Reference proteome</keyword>
<feature type="signal peptide" evidence="1">
    <location>
        <begin position="1"/>
        <end position="17"/>
    </location>
</feature>
<comment type="caution">
    <text evidence="2">The sequence shown here is derived from an EMBL/GenBank/DDBJ whole genome shotgun (WGS) entry which is preliminary data.</text>
</comment>
<organism evidence="2 3">
    <name type="scientific">Tagetes erecta</name>
    <name type="common">African marigold</name>
    <dbReference type="NCBI Taxonomy" id="13708"/>
    <lineage>
        <taxon>Eukaryota</taxon>
        <taxon>Viridiplantae</taxon>
        <taxon>Streptophyta</taxon>
        <taxon>Embryophyta</taxon>
        <taxon>Tracheophyta</taxon>
        <taxon>Spermatophyta</taxon>
        <taxon>Magnoliopsida</taxon>
        <taxon>eudicotyledons</taxon>
        <taxon>Gunneridae</taxon>
        <taxon>Pentapetalae</taxon>
        <taxon>asterids</taxon>
        <taxon>campanulids</taxon>
        <taxon>Asterales</taxon>
        <taxon>Asteraceae</taxon>
        <taxon>Asteroideae</taxon>
        <taxon>Heliantheae alliance</taxon>
        <taxon>Tageteae</taxon>
        <taxon>Tagetes</taxon>
    </lineage>
</organism>
<keyword evidence="1" id="KW-0732">Signal</keyword>
<proteinExistence type="predicted"/>